<dbReference type="AlphaFoldDB" id="A0A7C9AR48"/>
<dbReference type="EMBL" id="GISG01256454">
    <property type="protein sequence ID" value="MBA4672771.1"/>
    <property type="molecule type" value="Transcribed_RNA"/>
</dbReference>
<name>A0A7C9AR48_OPUST</name>
<sequence>MMLDIFCSALPQNDVRVSNWTGKSQTGPDGLTQAHLTRWFGRQKSETTSKCTLRICYMGLHKICSMVRYLVISRDFGDIRERCYMRVVTCWFFLSLDESGGISNPLANLCISLSFVSGSCSLCL</sequence>
<proteinExistence type="predicted"/>
<protein>
    <submittedName>
        <fullName evidence="1">Uncharacterized protein</fullName>
    </submittedName>
</protein>
<dbReference type="EMBL" id="GISG01256459">
    <property type="protein sequence ID" value="MBA4672774.1"/>
    <property type="molecule type" value="Transcribed_RNA"/>
</dbReference>
<evidence type="ECO:0000313" key="1">
    <source>
        <dbReference type="EMBL" id="MBA4672771.1"/>
    </source>
</evidence>
<organism evidence="1">
    <name type="scientific">Opuntia streptacantha</name>
    <name type="common">Prickly pear cactus</name>
    <name type="synonym">Opuntia cardona</name>
    <dbReference type="NCBI Taxonomy" id="393608"/>
    <lineage>
        <taxon>Eukaryota</taxon>
        <taxon>Viridiplantae</taxon>
        <taxon>Streptophyta</taxon>
        <taxon>Embryophyta</taxon>
        <taxon>Tracheophyta</taxon>
        <taxon>Spermatophyta</taxon>
        <taxon>Magnoliopsida</taxon>
        <taxon>eudicotyledons</taxon>
        <taxon>Gunneridae</taxon>
        <taxon>Pentapetalae</taxon>
        <taxon>Caryophyllales</taxon>
        <taxon>Cactineae</taxon>
        <taxon>Cactaceae</taxon>
        <taxon>Opuntioideae</taxon>
        <taxon>Opuntia</taxon>
    </lineage>
</organism>
<accession>A0A7C9AR48</accession>
<reference evidence="1" key="2">
    <citation type="submission" date="2020-07" db="EMBL/GenBank/DDBJ databases">
        <authorList>
            <person name="Vera ALvarez R."/>
            <person name="Arias-Moreno D.M."/>
            <person name="Jimenez-Jacinto V."/>
            <person name="Jimenez-Bremont J.F."/>
            <person name="Swaminathan K."/>
            <person name="Moose S.P."/>
            <person name="Guerrero-Gonzalez M.L."/>
            <person name="Marino-Ramirez L."/>
            <person name="Landsman D."/>
            <person name="Rodriguez-Kessler M."/>
            <person name="Delgado-Sanchez P."/>
        </authorList>
    </citation>
    <scope>NUCLEOTIDE SEQUENCE</scope>
    <source>
        <tissue evidence="1">Cladode</tissue>
    </source>
</reference>
<reference evidence="1" key="1">
    <citation type="journal article" date="2013" name="J. Plant Res.">
        <title>Effect of fungi and light on seed germination of three Opuntia species from semiarid lands of central Mexico.</title>
        <authorList>
            <person name="Delgado-Sanchez P."/>
            <person name="Jimenez-Bremont J.F."/>
            <person name="Guerrero-Gonzalez Mde L."/>
            <person name="Flores J."/>
        </authorList>
    </citation>
    <scope>NUCLEOTIDE SEQUENCE</scope>
    <source>
        <tissue evidence="1">Cladode</tissue>
    </source>
</reference>